<name>A0ABV8RKW8_9SPHN</name>
<organism evidence="1 2">
    <name type="scientific">Novosphingobium tardum</name>
    <dbReference type="NCBI Taxonomy" id="1538021"/>
    <lineage>
        <taxon>Bacteria</taxon>
        <taxon>Pseudomonadati</taxon>
        <taxon>Pseudomonadota</taxon>
        <taxon>Alphaproteobacteria</taxon>
        <taxon>Sphingomonadales</taxon>
        <taxon>Sphingomonadaceae</taxon>
        <taxon>Novosphingobium</taxon>
    </lineage>
</organism>
<dbReference type="PANTHER" id="PTHR36922">
    <property type="entry name" value="BLL2446 PROTEIN"/>
    <property type="match status" value="1"/>
</dbReference>
<dbReference type="InterPro" id="IPR018531">
    <property type="entry name" value="DUF1993"/>
</dbReference>
<dbReference type="Gene3D" id="1.20.120.450">
    <property type="entry name" value="dinb family like domain"/>
    <property type="match status" value="1"/>
</dbReference>
<keyword evidence="2" id="KW-1185">Reference proteome</keyword>
<sequence length="172" mass="18473">MQLHDLTVPVYIQMLGTLSGLVVKAADSGNAEALFAARLAPDMFPLATQIRFTCGQAGEAVQRLTGKAFTAPAEDDATPSAAKARIAATLAYLEQATPDDFADPELPVELALPNGMTFGMTAEQYVRDWAMPQFYFHLVSAYAILRQQGVPIGKADYVPYMARYLVSGPALG</sequence>
<dbReference type="RefSeq" id="WP_379537429.1">
    <property type="nucleotide sequence ID" value="NZ_JBHSDR010000003.1"/>
</dbReference>
<reference evidence="2" key="1">
    <citation type="journal article" date="2019" name="Int. J. Syst. Evol. Microbiol.">
        <title>The Global Catalogue of Microorganisms (GCM) 10K type strain sequencing project: providing services to taxonomists for standard genome sequencing and annotation.</title>
        <authorList>
            <consortium name="The Broad Institute Genomics Platform"/>
            <consortium name="The Broad Institute Genome Sequencing Center for Infectious Disease"/>
            <person name="Wu L."/>
            <person name="Ma J."/>
        </authorList>
    </citation>
    <scope>NUCLEOTIDE SEQUENCE [LARGE SCALE GENOMIC DNA]</scope>
    <source>
        <strain evidence="2">CGMCC 1.12989</strain>
    </source>
</reference>
<dbReference type="PANTHER" id="PTHR36922:SF1">
    <property type="entry name" value="DUF1993 DOMAIN-CONTAINING PROTEIN"/>
    <property type="match status" value="1"/>
</dbReference>
<proteinExistence type="predicted"/>
<dbReference type="Proteomes" id="UP001595828">
    <property type="component" value="Unassembled WGS sequence"/>
</dbReference>
<evidence type="ECO:0000313" key="1">
    <source>
        <dbReference type="EMBL" id="MFC4293952.1"/>
    </source>
</evidence>
<evidence type="ECO:0000313" key="2">
    <source>
        <dbReference type="Proteomes" id="UP001595828"/>
    </source>
</evidence>
<accession>A0ABV8RKW8</accession>
<dbReference type="EMBL" id="JBHSDR010000003">
    <property type="protein sequence ID" value="MFC4293952.1"/>
    <property type="molecule type" value="Genomic_DNA"/>
</dbReference>
<dbReference type="SUPFAM" id="SSF109854">
    <property type="entry name" value="DinB/YfiT-like putative metalloenzymes"/>
    <property type="match status" value="1"/>
</dbReference>
<protein>
    <submittedName>
        <fullName evidence="1">DUF1993 family protein</fullName>
    </submittedName>
</protein>
<comment type="caution">
    <text evidence="1">The sequence shown here is derived from an EMBL/GenBank/DDBJ whole genome shotgun (WGS) entry which is preliminary data.</text>
</comment>
<dbReference type="InterPro" id="IPR034660">
    <property type="entry name" value="DinB/YfiT-like"/>
</dbReference>
<dbReference type="Pfam" id="PF09351">
    <property type="entry name" value="DUF1993"/>
    <property type="match status" value="1"/>
</dbReference>
<gene>
    <name evidence="1" type="ORF">ACFO0A_02640</name>
</gene>